<evidence type="ECO:0000256" key="2">
    <source>
        <dbReference type="ARBA" id="ARBA00051243"/>
    </source>
</evidence>
<evidence type="ECO:0000313" key="7">
    <source>
        <dbReference type="Proteomes" id="UP000241769"/>
    </source>
</evidence>
<dbReference type="InterPro" id="IPR032675">
    <property type="entry name" value="LRR_dom_sf"/>
</dbReference>
<gene>
    <name evidence="6" type="ORF">PROFUN_16688</name>
</gene>
<keyword evidence="4" id="KW-0472">Membrane</keyword>
<evidence type="ECO:0000313" key="6">
    <source>
        <dbReference type="EMBL" id="PRP73711.1"/>
    </source>
</evidence>
<dbReference type="PROSITE" id="PS00109">
    <property type="entry name" value="PROTEIN_KINASE_TYR"/>
    <property type="match status" value="1"/>
</dbReference>
<dbReference type="EMBL" id="MDYQ01000565">
    <property type="protein sequence ID" value="PRP73711.1"/>
    <property type="molecule type" value="Genomic_DNA"/>
</dbReference>
<dbReference type="Pfam" id="PF02225">
    <property type="entry name" value="PA"/>
    <property type="match status" value="1"/>
</dbReference>
<dbReference type="GO" id="GO:0004714">
    <property type="term" value="F:transmembrane receptor protein tyrosine kinase activity"/>
    <property type="evidence" value="ECO:0007669"/>
    <property type="project" value="UniProtKB-EC"/>
</dbReference>
<keyword evidence="6" id="KW-0418">Kinase</keyword>
<dbReference type="OrthoDB" id="25766at2759"/>
<evidence type="ECO:0000259" key="5">
    <source>
        <dbReference type="PROSITE" id="PS50011"/>
    </source>
</evidence>
<feature type="transmembrane region" description="Helical" evidence="4">
    <location>
        <begin position="426"/>
        <end position="450"/>
    </location>
</feature>
<organism evidence="6 7">
    <name type="scientific">Planoprotostelium fungivorum</name>
    <dbReference type="NCBI Taxonomy" id="1890364"/>
    <lineage>
        <taxon>Eukaryota</taxon>
        <taxon>Amoebozoa</taxon>
        <taxon>Evosea</taxon>
        <taxon>Variosea</taxon>
        <taxon>Cavosteliida</taxon>
        <taxon>Cavosteliaceae</taxon>
        <taxon>Planoprotostelium</taxon>
    </lineage>
</organism>
<reference evidence="6 7" key="1">
    <citation type="journal article" date="2018" name="Genome Biol. Evol.">
        <title>Multiple Roots of Fruiting Body Formation in Amoebozoa.</title>
        <authorList>
            <person name="Hillmann F."/>
            <person name="Forbes G."/>
            <person name="Novohradska S."/>
            <person name="Ferling I."/>
            <person name="Riege K."/>
            <person name="Groth M."/>
            <person name="Westermann M."/>
            <person name="Marz M."/>
            <person name="Spaller T."/>
            <person name="Winckler T."/>
            <person name="Schaap P."/>
            <person name="Glockner G."/>
        </authorList>
    </citation>
    <scope>NUCLEOTIDE SEQUENCE [LARGE SCALE GENOMIC DNA]</scope>
    <source>
        <strain evidence="6 7">Jena</strain>
    </source>
</reference>
<dbReference type="Gene3D" id="1.10.510.10">
    <property type="entry name" value="Transferase(Phosphotransferase) domain 1"/>
    <property type="match status" value="1"/>
</dbReference>
<dbReference type="InterPro" id="IPR008266">
    <property type="entry name" value="Tyr_kinase_AS"/>
</dbReference>
<dbReference type="Gene3D" id="3.50.30.30">
    <property type="match status" value="1"/>
</dbReference>
<accession>A0A2P6MPT5</accession>
<dbReference type="GO" id="GO:0005524">
    <property type="term" value="F:ATP binding"/>
    <property type="evidence" value="ECO:0007669"/>
    <property type="project" value="UniProtKB-UniRule"/>
</dbReference>
<evidence type="ECO:0000256" key="1">
    <source>
        <dbReference type="ARBA" id="ARBA00004167"/>
    </source>
</evidence>
<dbReference type="InParanoid" id="A0A2P6MPT5"/>
<dbReference type="Proteomes" id="UP000241769">
    <property type="component" value="Unassembled WGS sequence"/>
</dbReference>
<dbReference type="PANTHER" id="PTHR24416:SF631">
    <property type="entry name" value="SERINE_THREONINE_TYROSINE KINASE 1"/>
    <property type="match status" value="1"/>
</dbReference>
<dbReference type="Gene3D" id="3.80.10.10">
    <property type="entry name" value="Ribonuclease Inhibitor"/>
    <property type="match status" value="1"/>
</dbReference>
<dbReference type="SUPFAM" id="SSF56112">
    <property type="entry name" value="Protein kinase-like (PK-like)"/>
    <property type="match status" value="1"/>
</dbReference>
<sequence>KSNQLEGTLPTFNSSSLVTLELRCDISEKSEEECLTVPHSQNHFSGEIPEKYLQSPVLQTISLASNILHGKIPPLLPNGQVATLDLSDNLLNGTIEEPFFAGINIATSINLGFNFLSGDIPYTLLSCSPTIRLNNNMFSRLDYINSTTITSLNVANNPLNSLFPQISAASLSILNMRNCGLRSPLPATVTSAISYLDLSYNPLDMDVSGISGIVASSSFYLRTILLKRCGITGTFSYFGSSLFVTLFKLDLSENELTGAFVIVNQVVNSIQYIDVSSNNLTGTMDESLAPASQLFLVNVSSNPRMRSYNGHSLPSWIQPDPYITVSQLAQHMSCPLLVRKDSPSSQIIVDPGYYNYSLCSCQEGYVVGDNGMCTNCPPSGICPDSEGGVDVINGTGYTCPENQFLQVRDGQVKCVPGNPNSLSRGAIAGIVCGIVFLLLVFVVAATILLLRRRNKRKMQNADMAEMQRLNLSDLMLDNVTVQHIIGEGNFGAVYKGSWSDTDVALKGLHSTLDKSEDMRWREEIALLKGLNHPNVVRLLGVTMHDDRVLMVLEFVECGSLDNYLRKSHRELTDNNLISMCFDIVKGMIYLQSKGVIHRDLAARNMLIDSTKHVKISDFGMSRQRSYYEASSKIIPFRWSPPETIRSHVSSYETDVWSFGVLAWEIFTLGRVPYHDFQTNAEVMKAVVDDKIKLEQPFRCWEYEAADRPKFRDIYCEMKELYNLTSTDDTEGLAPLATDARAEHKDPYFRESISMGPPVFVVGSSWMFRPFFSVDGELNAVFLRAYNLLVKIGSVAPVDFRPHTSPEAVITLPSRTNTPSNRMNDGSYSHLYPSITPHTSIRVVCVNVGRLGLILIVLPQARYYLLCLSRLDKWLTVLFCISAVTSLYVHEGSSTRYINSFPTSDFGSLPWPQSLDNLTLYFAPNGGCFIPQTFTTPTAVLAVRGNCTFVWKFKTAQSAGAQAFILMNRMPWAGEDQKVPIGSGGPDPSNITIPSVSLNYWEGQPLRDALLAGKQLTVTFNATRMADNQRLALLDIWKKIDPFDNWSKTSPWTLFEANSSL</sequence>
<feature type="binding site" evidence="3">
    <location>
        <position position="506"/>
    </location>
    <ligand>
        <name>ATP</name>
        <dbReference type="ChEBI" id="CHEBI:30616"/>
    </ligand>
</feature>
<evidence type="ECO:0000256" key="3">
    <source>
        <dbReference type="PROSITE-ProRule" id="PRU10141"/>
    </source>
</evidence>
<keyword evidence="6" id="KW-0808">Transferase</keyword>
<dbReference type="GO" id="GO:0043235">
    <property type="term" value="C:receptor complex"/>
    <property type="evidence" value="ECO:0007669"/>
    <property type="project" value="TreeGrafter"/>
</dbReference>
<dbReference type="InterPro" id="IPR017441">
    <property type="entry name" value="Protein_kinase_ATP_BS"/>
</dbReference>
<dbReference type="GO" id="GO:0007169">
    <property type="term" value="P:cell surface receptor protein tyrosine kinase signaling pathway"/>
    <property type="evidence" value="ECO:0007669"/>
    <property type="project" value="TreeGrafter"/>
</dbReference>
<dbReference type="Pfam" id="PF07714">
    <property type="entry name" value="PK_Tyr_Ser-Thr"/>
    <property type="match status" value="1"/>
</dbReference>
<keyword evidence="4" id="KW-0812">Transmembrane</keyword>
<keyword evidence="3" id="KW-0547">Nucleotide-binding</keyword>
<dbReference type="InterPro" id="IPR011009">
    <property type="entry name" value="Kinase-like_dom_sf"/>
</dbReference>
<dbReference type="PRINTS" id="PR00109">
    <property type="entry name" value="TYRKINASE"/>
</dbReference>
<dbReference type="AlphaFoldDB" id="A0A2P6MPT5"/>
<dbReference type="InterPro" id="IPR003137">
    <property type="entry name" value="PA_domain"/>
</dbReference>
<dbReference type="InterPro" id="IPR020635">
    <property type="entry name" value="Tyr_kinase_cat_dom"/>
</dbReference>
<name>A0A2P6MPT5_9EUKA</name>
<dbReference type="PROSITE" id="PS00107">
    <property type="entry name" value="PROTEIN_KINASE_ATP"/>
    <property type="match status" value="1"/>
</dbReference>
<dbReference type="InterPro" id="IPR001245">
    <property type="entry name" value="Ser-Thr/Tyr_kinase_cat_dom"/>
</dbReference>
<dbReference type="CDD" id="cd00192">
    <property type="entry name" value="PTKc"/>
    <property type="match status" value="1"/>
</dbReference>
<dbReference type="SUPFAM" id="SSF52058">
    <property type="entry name" value="L domain-like"/>
    <property type="match status" value="1"/>
</dbReference>
<keyword evidence="3" id="KW-0067">ATP-binding</keyword>
<protein>
    <submittedName>
        <fullName evidence="6">Tyrosine-protein kinase Fps85D-like</fullName>
    </submittedName>
</protein>
<evidence type="ECO:0000256" key="4">
    <source>
        <dbReference type="SAM" id="Phobius"/>
    </source>
</evidence>
<dbReference type="PROSITE" id="PS50011">
    <property type="entry name" value="PROTEIN_KINASE_DOM"/>
    <property type="match status" value="1"/>
</dbReference>
<feature type="non-terminal residue" evidence="6">
    <location>
        <position position="1060"/>
    </location>
</feature>
<keyword evidence="7" id="KW-1185">Reference proteome</keyword>
<comment type="caution">
    <text evidence="6">The sequence shown here is derived from an EMBL/GenBank/DDBJ whole genome shotgun (WGS) entry which is preliminary data.</text>
</comment>
<keyword evidence="4" id="KW-1133">Transmembrane helix</keyword>
<comment type="subcellular location">
    <subcellularLocation>
        <location evidence="1">Membrane</location>
        <topology evidence="1">Single-pass membrane protein</topology>
    </subcellularLocation>
</comment>
<dbReference type="STRING" id="1890364.A0A2P6MPT5"/>
<feature type="domain" description="Protein kinase" evidence="5">
    <location>
        <begin position="479"/>
        <end position="748"/>
    </location>
</feature>
<feature type="non-terminal residue" evidence="6">
    <location>
        <position position="1"/>
    </location>
</feature>
<proteinExistence type="predicted"/>
<comment type="catalytic activity">
    <reaction evidence="2">
        <text>L-tyrosyl-[protein] + ATP = O-phospho-L-tyrosyl-[protein] + ADP + H(+)</text>
        <dbReference type="Rhea" id="RHEA:10596"/>
        <dbReference type="Rhea" id="RHEA-COMP:10136"/>
        <dbReference type="Rhea" id="RHEA-COMP:20101"/>
        <dbReference type="ChEBI" id="CHEBI:15378"/>
        <dbReference type="ChEBI" id="CHEBI:30616"/>
        <dbReference type="ChEBI" id="CHEBI:46858"/>
        <dbReference type="ChEBI" id="CHEBI:61978"/>
        <dbReference type="ChEBI" id="CHEBI:456216"/>
        <dbReference type="EC" id="2.7.10.1"/>
    </reaction>
</comment>
<dbReference type="GO" id="GO:0005886">
    <property type="term" value="C:plasma membrane"/>
    <property type="evidence" value="ECO:0007669"/>
    <property type="project" value="TreeGrafter"/>
</dbReference>
<dbReference type="InterPro" id="IPR046450">
    <property type="entry name" value="PA_dom_sf"/>
</dbReference>
<dbReference type="InterPro" id="IPR000719">
    <property type="entry name" value="Prot_kinase_dom"/>
</dbReference>
<dbReference type="SUPFAM" id="SSF52025">
    <property type="entry name" value="PA domain"/>
    <property type="match status" value="1"/>
</dbReference>
<dbReference type="SMART" id="SM00219">
    <property type="entry name" value="TyrKc"/>
    <property type="match status" value="1"/>
</dbReference>
<dbReference type="InterPro" id="IPR050122">
    <property type="entry name" value="RTK"/>
</dbReference>
<dbReference type="PANTHER" id="PTHR24416">
    <property type="entry name" value="TYROSINE-PROTEIN KINASE RECEPTOR"/>
    <property type="match status" value="1"/>
</dbReference>